<proteinExistence type="predicted"/>
<comment type="caution">
    <text evidence="2">The sequence shown here is derived from an EMBL/GenBank/DDBJ whole genome shotgun (WGS) entry which is preliminary data.</text>
</comment>
<organism evidence="2 3">
    <name type="scientific">Streptomyces spinoverrucosus</name>
    <dbReference type="NCBI Taxonomy" id="284043"/>
    <lineage>
        <taxon>Bacteria</taxon>
        <taxon>Bacillati</taxon>
        <taxon>Actinomycetota</taxon>
        <taxon>Actinomycetes</taxon>
        <taxon>Kitasatosporales</taxon>
        <taxon>Streptomycetaceae</taxon>
        <taxon>Streptomyces</taxon>
    </lineage>
</organism>
<sequence>MQHGRTHEPEHDLEPVAREQPYARVPGERERTAEQQQLERAADDEARSDEGAAHQRSPNVIRATHLVFSTPGAAGTMIRAG</sequence>
<feature type="compositionally biased region" description="Basic and acidic residues" evidence="1">
    <location>
        <begin position="1"/>
        <end position="17"/>
    </location>
</feature>
<dbReference type="EMBL" id="BJND01000003">
    <property type="protein sequence ID" value="GEC02486.1"/>
    <property type="molecule type" value="Genomic_DNA"/>
</dbReference>
<dbReference type="Proteomes" id="UP000317881">
    <property type="component" value="Unassembled WGS sequence"/>
</dbReference>
<evidence type="ECO:0000313" key="2">
    <source>
        <dbReference type="EMBL" id="GEC02486.1"/>
    </source>
</evidence>
<protein>
    <submittedName>
        <fullName evidence="2">Uncharacterized protein</fullName>
    </submittedName>
</protein>
<accession>A0A4Y3VBW7</accession>
<feature type="compositionally biased region" description="Basic and acidic residues" evidence="1">
    <location>
        <begin position="40"/>
        <end position="53"/>
    </location>
</feature>
<evidence type="ECO:0000256" key="1">
    <source>
        <dbReference type="SAM" id="MobiDB-lite"/>
    </source>
</evidence>
<reference evidence="2 3" key="1">
    <citation type="submission" date="2019-06" db="EMBL/GenBank/DDBJ databases">
        <title>Whole genome shotgun sequence of Streptomyces spinoverrucosus NBRC 14228.</title>
        <authorList>
            <person name="Hosoyama A."/>
            <person name="Uohara A."/>
            <person name="Ohji S."/>
            <person name="Ichikawa N."/>
        </authorList>
    </citation>
    <scope>NUCLEOTIDE SEQUENCE [LARGE SCALE GENOMIC DNA]</scope>
    <source>
        <strain evidence="2 3">NBRC 14228</strain>
    </source>
</reference>
<dbReference type="AlphaFoldDB" id="A0A4Y3VBW7"/>
<gene>
    <name evidence="2" type="ORF">SSP24_01410</name>
</gene>
<keyword evidence="3" id="KW-1185">Reference proteome</keyword>
<name>A0A4Y3VBW7_9ACTN</name>
<feature type="region of interest" description="Disordered" evidence="1">
    <location>
        <begin position="1"/>
        <end position="59"/>
    </location>
</feature>
<evidence type="ECO:0000313" key="3">
    <source>
        <dbReference type="Proteomes" id="UP000317881"/>
    </source>
</evidence>